<dbReference type="NCBIfam" id="TIGR02595">
    <property type="entry name" value="PEP_CTERM"/>
    <property type="match status" value="1"/>
</dbReference>
<dbReference type="EMBL" id="AP021858">
    <property type="protein sequence ID" value="BBO23450.1"/>
    <property type="molecule type" value="Genomic_DNA"/>
</dbReference>
<gene>
    <name evidence="2" type="ORF">NPRO_10450</name>
</gene>
<sequence>MIVALTGLRKNGRTLEMKRLALLGLAGLALCVAGQAQIPYSTGFEAPTYTAGSSIVGVDGWFAGSGSGNSQSASTDVAESGDQSLKFDNSSLTSFYSVRRPLGTLPSLLEVTVSVLVTGNTQANRLYGLYLSSSATGTLGSTILGMTIAGDGKVRAGKTWGATYSGVTGLIGTFDPGTYTDRWLHMRLTFDSGTGDGMAEITNQIGTTFSQGYTSVTAPMGLNLGSDYVTSTDRLGVGYFDNLAVVPEPATLATLGLGVAALLRRRRK</sequence>
<dbReference type="Pfam" id="PF07589">
    <property type="entry name" value="PEP-CTERM"/>
    <property type="match status" value="1"/>
</dbReference>
<dbReference type="InterPro" id="IPR013424">
    <property type="entry name" value="Ice-binding_C"/>
</dbReference>
<dbReference type="KEGG" id="npy:NPRO_10450"/>
<accession>A0A809R7E0</accession>
<protein>
    <recommendedName>
        <fullName evidence="1">Ice-binding protein C-terminal domain-containing protein</fullName>
    </recommendedName>
</protein>
<name>A0A809R7E0_9BACT</name>
<proteinExistence type="predicted"/>
<organism evidence="2 3">
    <name type="scientific">Candidatus Nitrosymbiomonas proteolyticus</name>
    <dbReference type="NCBI Taxonomy" id="2608984"/>
    <lineage>
        <taxon>Bacteria</taxon>
        <taxon>Bacillati</taxon>
        <taxon>Armatimonadota</taxon>
        <taxon>Armatimonadota incertae sedis</taxon>
        <taxon>Candidatus Nitrosymbiomonas</taxon>
    </lineage>
</organism>
<evidence type="ECO:0000259" key="1">
    <source>
        <dbReference type="Pfam" id="PF07589"/>
    </source>
</evidence>
<dbReference type="Proteomes" id="UP000662873">
    <property type="component" value="Chromosome"/>
</dbReference>
<dbReference type="AlphaFoldDB" id="A0A809R7E0"/>
<feature type="domain" description="Ice-binding protein C-terminal" evidence="1">
    <location>
        <begin position="246"/>
        <end position="267"/>
    </location>
</feature>
<evidence type="ECO:0000313" key="3">
    <source>
        <dbReference type="Proteomes" id="UP000662873"/>
    </source>
</evidence>
<evidence type="ECO:0000313" key="2">
    <source>
        <dbReference type="EMBL" id="BBO23450.1"/>
    </source>
</evidence>
<reference evidence="2" key="1">
    <citation type="journal article" name="DNA Res.">
        <title>The physiological potential of anammox bacteria as revealed by their core genome structure.</title>
        <authorList>
            <person name="Okubo T."/>
            <person name="Toyoda A."/>
            <person name="Fukuhara K."/>
            <person name="Uchiyama I."/>
            <person name="Harigaya Y."/>
            <person name="Kuroiwa M."/>
            <person name="Suzuki T."/>
            <person name="Murakami Y."/>
            <person name="Suwa Y."/>
            <person name="Takami H."/>
        </authorList>
    </citation>
    <scope>NUCLEOTIDE SEQUENCE</scope>
    <source>
        <strain evidence="2">317325-2</strain>
    </source>
</reference>